<dbReference type="PANTHER" id="PTHR24305:SF187">
    <property type="entry name" value="P450, PUTATIVE (EUROFUNG)-RELATED"/>
    <property type="match status" value="1"/>
</dbReference>
<dbReference type="Gene3D" id="1.10.630.10">
    <property type="entry name" value="Cytochrome P450"/>
    <property type="match status" value="1"/>
</dbReference>
<evidence type="ECO:0000256" key="7">
    <source>
        <dbReference type="ARBA" id="ARBA00023033"/>
    </source>
</evidence>
<evidence type="ECO:0000256" key="3">
    <source>
        <dbReference type="ARBA" id="ARBA00010617"/>
    </source>
</evidence>
<dbReference type="GO" id="GO:0005506">
    <property type="term" value="F:iron ion binding"/>
    <property type="evidence" value="ECO:0007669"/>
    <property type="project" value="InterPro"/>
</dbReference>
<dbReference type="InterPro" id="IPR036396">
    <property type="entry name" value="Cyt_P450_sf"/>
</dbReference>
<dbReference type="GO" id="GO:0020037">
    <property type="term" value="F:heme binding"/>
    <property type="evidence" value="ECO:0007669"/>
    <property type="project" value="InterPro"/>
</dbReference>
<reference evidence="10 11" key="1">
    <citation type="submission" date="2016-07" db="EMBL/GenBank/DDBJ databases">
        <title>Draft genome of the white-rot fungus Obba rivulosa 3A-2.</title>
        <authorList>
            <consortium name="DOE Joint Genome Institute"/>
            <person name="Miettinen O."/>
            <person name="Riley R."/>
            <person name="Acob R."/>
            <person name="Barry K."/>
            <person name="Cullen D."/>
            <person name="De Vries R."/>
            <person name="Hainaut M."/>
            <person name="Hatakka A."/>
            <person name="Henrissat B."/>
            <person name="Hilden K."/>
            <person name="Kuo R."/>
            <person name="Labutti K."/>
            <person name="Lipzen A."/>
            <person name="Makela M.R."/>
            <person name="Sandor L."/>
            <person name="Spatafora J.W."/>
            <person name="Grigoriev I.V."/>
            <person name="Hibbett D.S."/>
        </authorList>
    </citation>
    <scope>NUCLEOTIDE SEQUENCE [LARGE SCALE GENOMIC DNA]</scope>
    <source>
        <strain evidence="10 11">3A-2</strain>
    </source>
</reference>
<evidence type="ECO:0000256" key="9">
    <source>
        <dbReference type="SAM" id="Phobius"/>
    </source>
</evidence>
<evidence type="ECO:0000256" key="5">
    <source>
        <dbReference type="ARBA" id="ARBA00023002"/>
    </source>
</evidence>
<dbReference type="SUPFAM" id="SSF48264">
    <property type="entry name" value="Cytochrome P450"/>
    <property type="match status" value="1"/>
</dbReference>
<name>A0A8E2DLV1_9APHY</name>
<sequence length="545" mass="60708">MRPVYRFLFTGSQAVHVIFKRIEPKEPLVHAILLVGSPALLSLLLAPYFGTLETITATFFVFFTSLTTSIVLYRLSPFHPLAHYPGPLSHKVSRLAFARIASRGRPHVYIQQLHKQYGDIVRVGPNEVSICDASAIPAMLGTTGFPKSDKYMARSLWPPIPSLIATSGEEHVIHRKWWNRGFSSAALKDYEQIVAQHVLQLGNLLMQRNESVELGTLFSLFTFDVISDIAFGEGPNMLANGDTGGVWSVPVAVYLNIPWVAMYTRKLAAFGSNRTIKRFRMYAVQRAKDRVEQGSLYKDLFYYLNNEDGAEKEGRPLSRVINDGTLAIVAGADTTANVLTNVFYFLLSDFAEYQHLQAEVDKYYPPGESALDTKYHQSMPILNAVINEALRLIPVVPGGSQRTAPPGGKVVGPYYLTEGTDSVIHAYSVNRDSRNFAPHTSSFWPDRWLIASGDRTPAEAGIDESAFVHNASAFIPFSFGPANCVGKNLALQEMRMAICHIMQRVDVRFAPGFDPTSYEENLHDYFVIHRAEIFVEVNPRGKGPA</sequence>
<evidence type="ECO:0000256" key="8">
    <source>
        <dbReference type="PIRSR" id="PIRSR602401-1"/>
    </source>
</evidence>
<dbReference type="GO" id="GO:0004497">
    <property type="term" value="F:monooxygenase activity"/>
    <property type="evidence" value="ECO:0007669"/>
    <property type="project" value="UniProtKB-KW"/>
</dbReference>
<comment type="similarity">
    <text evidence="3">Belongs to the cytochrome P450 family.</text>
</comment>
<keyword evidence="5" id="KW-0560">Oxidoreductase</keyword>
<dbReference type="GO" id="GO:0016705">
    <property type="term" value="F:oxidoreductase activity, acting on paired donors, with incorporation or reduction of molecular oxygen"/>
    <property type="evidence" value="ECO:0007669"/>
    <property type="project" value="InterPro"/>
</dbReference>
<feature type="binding site" description="axial binding residue" evidence="8">
    <location>
        <position position="484"/>
    </location>
    <ligand>
        <name>heme</name>
        <dbReference type="ChEBI" id="CHEBI:30413"/>
    </ligand>
    <ligandPart>
        <name>Fe</name>
        <dbReference type="ChEBI" id="CHEBI:18248"/>
    </ligandPart>
</feature>
<dbReference type="InterPro" id="IPR050121">
    <property type="entry name" value="Cytochrome_P450_monoxygenase"/>
</dbReference>
<organism evidence="10 11">
    <name type="scientific">Obba rivulosa</name>
    <dbReference type="NCBI Taxonomy" id="1052685"/>
    <lineage>
        <taxon>Eukaryota</taxon>
        <taxon>Fungi</taxon>
        <taxon>Dikarya</taxon>
        <taxon>Basidiomycota</taxon>
        <taxon>Agaricomycotina</taxon>
        <taxon>Agaricomycetes</taxon>
        <taxon>Polyporales</taxon>
        <taxon>Gelatoporiaceae</taxon>
        <taxon>Obba</taxon>
    </lineage>
</organism>
<keyword evidence="11" id="KW-1185">Reference proteome</keyword>
<dbReference type="InterPro" id="IPR001128">
    <property type="entry name" value="Cyt_P450"/>
</dbReference>
<dbReference type="PANTHER" id="PTHR24305">
    <property type="entry name" value="CYTOCHROME P450"/>
    <property type="match status" value="1"/>
</dbReference>
<dbReference type="AlphaFoldDB" id="A0A8E2DLV1"/>
<feature type="transmembrane region" description="Helical" evidence="9">
    <location>
        <begin position="28"/>
        <end position="49"/>
    </location>
</feature>
<dbReference type="EMBL" id="KV722386">
    <property type="protein sequence ID" value="OCH91406.1"/>
    <property type="molecule type" value="Genomic_DNA"/>
</dbReference>
<keyword evidence="4 8" id="KW-0479">Metal-binding</keyword>
<accession>A0A8E2DLV1</accession>
<keyword evidence="9" id="KW-1133">Transmembrane helix</keyword>
<protein>
    <submittedName>
        <fullName evidence="10">Cytochrome P450</fullName>
    </submittedName>
</protein>
<gene>
    <name evidence="10" type="ORF">OBBRIDRAFT_873181</name>
</gene>
<keyword evidence="6 8" id="KW-0408">Iron</keyword>
<keyword evidence="9" id="KW-0812">Transmembrane</keyword>
<dbReference type="PRINTS" id="PR00463">
    <property type="entry name" value="EP450I"/>
</dbReference>
<proteinExistence type="inferred from homology"/>
<dbReference type="OrthoDB" id="6692864at2759"/>
<evidence type="ECO:0000256" key="6">
    <source>
        <dbReference type="ARBA" id="ARBA00023004"/>
    </source>
</evidence>
<keyword evidence="7" id="KW-0503">Monooxygenase</keyword>
<keyword evidence="9" id="KW-0472">Membrane</keyword>
<comment type="pathway">
    <text evidence="2">Secondary metabolite biosynthesis.</text>
</comment>
<keyword evidence="8" id="KW-0349">Heme</keyword>
<dbReference type="InterPro" id="IPR002401">
    <property type="entry name" value="Cyt_P450_E_grp-I"/>
</dbReference>
<evidence type="ECO:0000313" key="11">
    <source>
        <dbReference type="Proteomes" id="UP000250043"/>
    </source>
</evidence>
<dbReference type="PRINTS" id="PR00385">
    <property type="entry name" value="P450"/>
</dbReference>
<dbReference type="Proteomes" id="UP000250043">
    <property type="component" value="Unassembled WGS sequence"/>
</dbReference>
<evidence type="ECO:0000256" key="2">
    <source>
        <dbReference type="ARBA" id="ARBA00005179"/>
    </source>
</evidence>
<comment type="cofactor">
    <cofactor evidence="1 8">
        <name>heme</name>
        <dbReference type="ChEBI" id="CHEBI:30413"/>
    </cofactor>
</comment>
<evidence type="ECO:0000256" key="1">
    <source>
        <dbReference type="ARBA" id="ARBA00001971"/>
    </source>
</evidence>
<dbReference type="Pfam" id="PF00067">
    <property type="entry name" value="p450"/>
    <property type="match status" value="1"/>
</dbReference>
<evidence type="ECO:0000256" key="4">
    <source>
        <dbReference type="ARBA" id="ARBA00022723"/>
    </source>
</evidence>
<evidence type="ECO:0000313" key="10">
    <source>
        <dbReference type="EMBL" id="OCH91406.1"/>
    </source>
</evidence>